<evidence type="ECO:0000313" key="2">
    <source>
        <dbReference type="Proteomes" id="UP000001194"/>
    </source>
</evidence>
<keyword evidence="2" id="KW-1185">Reference proteome</keyword>
<evidence type="ECO:0000313" key="1">
    <source>
        <dbReference type="EMBL" id="EDR09293.1"/>
    </source>
</evidence>
<dbReference type="RefSeq" id="XP_001879642.1">
    <property type="nucleotide sequence ID" value="XM_001879607.1"/>
</dbReference>
<dbReference type="AlphaFoldDB" id="B0D6W4"/>
<reference evidence="1 2" key="1">
    <citation type="journal article" date="2008" name="Nature">
        <title>The genome of Laccaria bicolor provides insights into mycorrhizal symbiosis.</title>
        <authorList>
            <person name="Martin F."/>
            <person name="Aerts A."/>
            <person name="Ahren D."/>
            <person name="Brun A."/>
            <person name="Danchin E.G.J."/>
            <person name="Duchaussoy F."/>
            <person name="Gibon J."/>
            <person name="Kohler A."/>
            <person name="Lindquist E."/>
            <person name="Pereda V."/>
            <person name="Salamov A."/>
            <person name="Shapiro H.J."/>
            <person name="Wuyts J."/>
            <person name="Blaudez D."/>
            <person name="Buee M."/>
            <person name="Brokstein P."/>
            <person name="Canbaeck B."/>
            <person name="Cohen D."/>
            <person name="Courty P.E."/>
            <person name="Coutinho P.M."/>
            <person name="Delaruelle C."/>
            <person name="Detter J.C."/>
            <person name="Deveau A."/>
            <person name="DiFazio S."/>
            <person name="Duplessis S."/>
            <person name="Fraissinet-Tachet L."/>
            <person name="Lucic E."/>
            <person name="Frey-Klett P."/>
            <person name="Fourrey C."/>
            <person name="Feussner I."/>
            <person name="Gay G."/>
            <person name="Grimwood J."/>
            <person name="Hoegger P.J."/>
            <person name="Jain P."/>
            <person name="Kilaru S."/>
            <person name="Labbe J."/>
            <person name="Lin Y.C."/>
            <person name="Legue V."/>
            <person name="Le Tacon F."/>
            <person name="Marmeisse R."/>
            <person name="Melayah D."/>
            <person name="Montanini B."/>
            <person name="Muratet M."/>
            <person name="Nehls U."/>
            <person name="Niculita-Hirzel H."/>
            <person name="Oudot-Le Secq M.P."/>
            <person name="Peter M."/>
            <person name="Quesneville H."/>
            <person name="Rajashekar B."/>
            <person name="Reich M."/>
            <person name="Rouhier N."/>
            <person name="Schmutz J."/>
            <person name="Yin T."/>
            <person name="Chalot M."/>
            <person name="Henrissat B."/>
            <person name="Kuees U."/>
            <person name="Lucas S."/>
            <person name="Van de Peer Y."/>
            <person name="Podila G.K."/>
            <person name="Polle A."/>
            <person name="Pukkila P.J."/>
            <person name="Richardson P.M."/>
            <person name="Rouze P."/>
            <person name="Sanders I.R."/>
            <person name="Stajich J.E."/>
            <person name="Tunlid A."/>
            <person name="Tuskan G."/>
            <person name="Grigoriev I.V."/>
        </authorList>
    </citation>
    <scope>NUCLEOTIDE SEQUENCE [LARGE SCALE GENOMIC DNA]</scope>
    <source>
        <strain evidence="2">S238N-H82 / ATCC MYA-4686</strain>
    </source>
</reference>
<name>B0D6W4_LACBS</name>
<dbReference type="KEGG" id="lbc:LACBIDRAFT_318716"/>
<sequence length="139" mass="15574">MKVGFVPTWCISGFGLSRGGFGLAEVRRVHKSLHSFIEAILAPFCSQRGAFNHLPFLLTVSFVLLAATIQFPPFEYSSTAPAHYHWRAPFQLQNNQSLRHICLKVSWVLVYPGVESRSFTGAWAGRCVIAHLDDRWGPS</sequence>
<dbReference type="OrthoDB" id="3092958at2759"/>
<dbReference type="GeneID" id="6075464"/>
<organism evidence="2">
    <name type="scientific">Laccaria bicolor (strain S238N-H82 / ATCC MYA-4686)</name>
    <name type="common">Bicoloured deceiver</name>
    <name type="synonym">Laccaria laccata var. bicolor</name>
    <dbReference type="NCBI Taxonomy" id="486041"/>
    <lineage>
        <taxon>Eukaryota</taxon>
        <taxon>Fungi</taxon>
        <taxon>Dikarya</taxon>
        <taxon>Basidiomycota</taxon>
        <taxon>Agaricomycotina</taxon>
        <taxon>Agaricomycetes</taxon>
        <taxon>Agaricomycetidae</taxon>
        <taxon>Agaricales</taxon>
        <taxon>Agaricineae</taxon>
        <taxon>Hydnangiaceae</taxon>
        <taxon>Laccaria</taxon>
    </lineage>
</organism>
<gene>
    <name evidence="1" type="ORF">LACBIDRAFT_318716</name>
</gene>
<protein>
    <submittedName>
        <fullName evidence="1">Predicted protein</fullName>
    </submittedName>
</protein>
<dbReference type="HOGENOM" id="CLU_114203_0_0_1"/>
<proteinExistence type="predicted"/>
<dbReference type="InParanoid" id="B0D6W4"/>
<accession>B0D6W4</accession>
<dbReference type="EMBL" id="DS547099">
    <property type="protein sequence ID" value="EDR09293.1"/>
    <property type="molecule type" value="Genomic_DNA"/>
</dbReference>
<dbReference type="Proteomes" id="UP000001194">
    <property type="component" value="Unassembled WGS sequence"/>
</dbReference>